<dbReference type="InterPro" id="IPR035668">
    <property type="entry name" value="Amicyanin"/>
</dbReference>
<keyword evidence="5" id="KW-1185">Reference proteome</keyword>
<dbReference type="RefSeq" id="WP_201166919.1">
    <property type="nucleotide sequence ID" value="NZ_JAEPWM010000001.1"/>
</dbReference>
<dbReference type="InterPro" id="IPR052721">
    <property type="entry name" value="ET_Amicyanin"/>
</dbReference>
<dbReference type="AlphaFoldDB" id="A0A934TQF0"/>
<evidence type="ECO:0000313" key="4">
    <source>
        <dbReference type="EMBL" id="MBK6005594.1"/>
    </source>
</evidence>
<comment type="subcellular location">
    <subcellularLocation>
        <location evidence="1">Periplasm</location>
    </subcellularLocation>
</comment>
<feature type="chain" id="PRO_5037366249" evidence="2">
    <location>
        <begin position="20"/>
        <end position="100"/>
    </location>
</feature>
<sequence length="100" mass="10492">MRAALCAFALVVACGSAAAATHVVTIEGMKFEPGELTVHRGDRITWTNKDLVPHTVTAAGAFNSGAIAPGKSWSWLAGAPGAHDYVCTYHPTMKARVVVQ</sequence>
<dbReference type="InterPro" id="IPR008972">
    <property type="entry name" value="Cupredoxin"/>
</dbReference>
<comment type="caution">
    <text evidence="4">The sequence shown here is derived from an EMBL/GenBank/DDBJ whole genome shotgun (WGS) entry which is preliminary data.</text>
</comment>
<dbReference type="EMBL" id="JAEPWM010000001">
    <property type="protein sequence ID" value="MBK6005594.1"/>
    <property type="molecule type" value="Genomic_DNA"/>
</dbReference>
<evidence type="ECO:0000256" key="1">
    <source>
        <dbReference type="ARBA" id="ARBA00004418"/>
    </source>
</evidence>
<name>A0A934TQF0_9BURK</name>
<feature type="signal peptide" evidence="2">
    <location>
        <begin position="1"/>
        <end position="19"/>
    </location>
</feature>
<dbReference type="Pfam" id="PF13473">
    <property type="entry name" value="Cupredoxin_1"/>
    <property type="match status" value="1"/>
</dbReference>
<protein>
    <submittedName>
        <fullName evidence="4">Cupredoxin family copper-binding protein</fullName>
    </submittedName>
</protein>
<dbReference type="SUPFAM" id="SSF49503">
    <property type="entry name" value="Cupredoxins"/>
    <property type="match status" value="1"/>
</dbReference>
<evidence type="ECO:0000313" key="5">
    <source>
        <dbReference type="Proteomes" id="UP000630528"/>
    </source>
</evidence>
<gene>
    <name evidence="4" type="ORF">JJB11_05770</name>
</gene>
<accession>A0A934TQF0</accession>
<reference evidence="4" key="1">
    <citation type="journal article" date="2012" name="J. Microbiol. Biotechnol.">
        <title>Ramlibacter ginsenosidimutans sp. nov., with ginsenoside-converting activity.</title>
        <authorList>
            <person name="Wang L."/>
            <person name="An D.S."/>
            <person name="Kim S.G."/>
            <person name="Jin F.X."/>
            <person name="Kim S.C."/>
            <person name="Lee S.T."/>
            <person name="Im W.T."/>
        </authorList>
    </citation>
    <scope>NUCLEOTIDE SEQUENCE</scope>
    <source>
        <strain evidence="4">KACC 17527</strain>
    </source>
</reference>
<dbReference type="Proteomes" id="UP000630528">
    <property type="component" value="Unassembled WGS sequence"/>
</dbReference>
<keyword evidence="2" id="KW-0732">Signal</keyword>
<evidence type="ECO:0000256" key="2">
    <source>
        <dbReference type="SAM" id="SignalP"/>
    </source>
</evidence>
<evidence type="ECO:0000259" key="3">
    <source>
        <dbReference type="Pfam" id="PF13473"/>
    </source>
</evidence>
<reference evidence="4" key="2">
    <citation type="submission" date="2021-01" db="EMBL/GenBank/DDBJ databases">
        <authorList>
            <person name="Kang M."/>
        </authorList>
    </citation>
    <scope>NUCLEOTIDE SEQUENCE</scope>
    <source>
        <strain evidence="4">KACC 17527</strain>
    </source>
</reference>
<dbReference type="Gene3D" id="2.60.40.420">
    <property type="entry name" value="Cupredoxins - blue copper proteins"/>
    <property type="match status" value="1"/>
</dbReference>
<feature type="domain" description="EfeO-type cupredoxin-like" evidence="3">
    <location>
        <begin position="6"/>
        <end position="99"/>
    </location>
</feature>
<dbReference type="CDD" id="cd13921">
    <property type="entry name" value="Amicyanin"/>
    <property type="match status" value="1"/>
</dbReference>
<dbReference type="GO" id="GO:0042597">
    <property type="term" value="C:periplasmic space"/>
    <property type="evidence" value="ECO:0007669"/>
    <property type="project" value="UniProtKB-SubCell"/>
</dbReference>
<dbReference type="InterPro" id="IPR028096">
    <property type="entry name" value="EfeO_Cupredoxin"/>
</dbReference>
<dbReference type="PANTHER" id="PTHR36507">
    <property type="entry name" value="BLL1555 PROTEIN"/>
    <property type="match status" value="1"/>
</dbReference>
<dbReference type="PANTHER" id="PTHR36507:SF1">
    <property type="entry name" value="BLL1555 PROTEIN"/>
    <property type="match status" value="1"/>
</dbReference>
<proteinExistence type="predicted"/>
<organism evidence="4 5">
    <name type="scientific">Ramlibacter ginsenosidimutans</name>
    <dbReference type="NCBI Taxonomy" id="502333"/>
    <lineage>
        <taxon>Bacteria</taxon>
        <taxon>Pseudomonadati</taxon>
        <taxon>Pseudomonadota</taxon>
        <taxon>Betaproteobacteria</taxon>
        <taxon>Burkholderiales</taxon>
        <taxon>Comamonadaceae</taxon>
        <taxon>Ramlibacter</taxon>
    </lineage>
</organism>